<dbReference type="EMBL" id="SPAZ01000237">
    <property type="protein sequence ID" value="TQE26402.1"/>
    <property type="molecule type" value="Genomic_DNA"/>
</dbReference>
<comment type="caution">
    <text evidence="2">The sequence shown here is derived from an EMBL/GenBank/DDBJ whole genome shotgun (WGS) entry which is preliminary data.</text>
</comment>
<sequence>MRPLSSLSALSALVTLLASAALLGVLASPAAANPALPVPELGTLVGEGLTVEGPLVQNVGLLK</sequence>
<keyword evidence="1" id="KW-0732">Signal</keyword>
<protein>
    <submittedName>
        <fullName evidence="2">Uncharacterized protein</fullName>
    </submittedName>
</protein>
<dbReference type="RefSeq" id="WP_048819467.1">
    <property type="nucleotide sequence ID" value="NZ_JARAVA010000460.1"/>
</dbReference>
<evidence type="ECO:0000313" key="2">
    <source>
        <dbReference type="EMBL" id="TQE26402.1"/>
    </source>
</evidence>
<name>A0AAE8VY24_9ACTN</name>
<gene>
    <name evidence="2" type="ORF">Sipo8835_29175</name>
</gene>
<organism evidence="2 3">
    <name type="scientific">Streptomyces ipomoeae</name>
    <dbReference type="NCBI Taxonomy" id="103232"/>
    <lineage>
        <taxon>Bacteria</taxon>
        <taxon>Bacillati</taxon>
        <taxon>Actinomycetota</taxon>
        <taxon>Actinomycetes</taxon>
        <taxon>Kitasatosporales</taxon>
        <taxon>Streptomycetaceae</taxon>
        <taxon>Streptomyces</taxon>
    </lineage>
</organism>
<feature type="signal peptide" evidence="1">
    <location>
        <begin position="1"/>
        <end position="20"/>
    </location>
</feature>
<dbReference type="AlphaFoldDB" id="A0AAE8VY24"/>
<accession>A0AAE8VY24</accession>
<reference evidence="2 3" key="1">
    <citation type="submission" date="2019-03" db="EMBL/GenBank/DDBJ databases">
        <title>Comparative genomic analyses of the sweetpotato soil rot pathogen, Streptomyces ipomoeae.</title>
        <authorList>
            <person name="Ruschel Soares N."/>
            <person name="Badger J.H."/>
            <person name="Huguet-Tapia J.C."/>
            <person name="Clark C.A."/>
            <person name="Pettis G.S."/>
        </authorList>
    </citation>
    <scope>NUCLEOTIDE SEQUENCE [LARGE SCALE GENOMIC DNA]</scope>
    <source>
        <strain evidence="2 3">88-35</strain>
    </source>
</reference>
<dbReference type="Proteomes" id="UP000318720">
    <property type="component" value="Unassembled WGS sequence"/>
</dbReference>
<evidence type="ECO:0000313" key="3">
    <source>
        <dbReference type="Proteomes" id="UP000318720"/>
    </source>
</evidence>
<proteinExistence type="predicted"/>
<evidence type="ECO:0000256" key="1">
    <source>
        <dbReference type="SAM" id="SignalP"/>
    </source>
</evidence>
<feature type="chain" id="PRO_5041902387" evidence="1">
    <location>
        <begin position="21"/>
        <end position="63"/>
    </location>
</feature>